<evidence type="ECO:0000256" key="3">
    <source>
        <dbReference type="ARBA" id="ARBA00023027"/>
    </source>
</evidence>
<dbReference type="Pfam" id="PF00389">
    <property type="entry name" value="2-Hacid_dh"/>
    <property type="match status" value="1"/>
</dbReference>
<feature type="domain" description="D-isomer specific 2-hydroxyacid dehydrogenase NAD-binding" evidence="6">
    <location>
        <begin position="110"/>
        <end position="282"/>
    </location>
</feature>
<name>B2IIP1_BEII9</name>
<keyword evidence="1" id="KW-0521">NADP</keyword>
<evidence type="ECO:0000259" key="6">
    <source>
        <dbReference type="Pfam" id="PF02826"/>
    </source>
</evidence>
<dbReference type="InterPro" id="IPR036291">
    <property type="entry name" value="NAD(P)-bd_dom_sf"/>
</dbReference>
<dbReference type="STRING" id="395963.Bind_1092"/>
<dbReference type="GO" id="GO:0030267">
    <property type="term" value="F:glyoxylate reductase (NADPH) activity"/>
    <property type="evidence" value="ECO:0007669"/>
    <property type="project" value="TreeGrafter"/>
</dbReference>
<sequence length="322" mass="34667">MPDFDILLPSPLPAKVVQGLAHVCKVHPLWEAADPQALIGQIKDKVQGLATCYGKGKIDGDFMSQFPNLKIVSHYGVGYDIIDAAWAGAHHIVVTNTPDVLNDEVADLAIGLMLATIRQIPQADTFLRAGHWLKGSFPLTATLRERRLGIFGLGRIGKAIAKRAAAFDIEIAYCGRKKQDDVPYRFYPSLLELARESDILMVIAPATHETTNAVNAEVLSALGANGVLINVARGSLVDENALIEALKNKTILSAGLDVFAAEPQVPQALIDMEQVVLLPHVGSASHYTRDAMGQLVVDNLISFAEGRGPLTPVAETPWPFSA</sequence>
<dbReference type="AlphaFoldDB" id="B2IIP1"/>
<feature type="domain" description="D-isomer specific 2-hydroxyacid dehydrogenase catalytic" evidence="5">
    <location>
        <begin position="30"/>
        <end position="313"/>
    </location>
</feature>
<comment type="similarity">
    <text evidence="4">Belongs to the D-isomer specific 2-hydroxyacid dehydrogenase family.</text>
</comment>
<proteinExistence type="inferred from homology"/>
<keyword evidence="3" id="KW-0520">NAD</keyword>
<gene>
    <name evidence="7" type="ordered locus">Bind_1092</name>
</gene>
<evidence type="ECO:0000256" key="2">
    <source>
        <dbReference type="ARBA" id="ARBA00023002"/>
    </source>
</evidence>
<dbReference type="SUPFAM" id="SSF51735">
    <property type="entry name" value="NAD(P)-binding Rossmann-fold domains"/>
    <property type="match status" value="1"/>
</dbReference>
<protein>
    <submittedName>
        <fullName evidence="7">D-isomer specific 2-hydroxyacid dehydrogenase NAD-binding</fullName>
    </submittedName>
</protein>
<dbReference type="Gene3D" id="3.40.50.720">
    <property type="entry name" value="NAD(P)-binding Rossmann-like Domain"/>
    <property type="match status" value="2"/>
</dbReference>
<reference evidence="7 8" key="2">
    <citation type="journal article" date="2010" name="J. Bacteriol.">
        <title>Complete genome sequence of Beijerinckia indica subsp. indica.</title>
        <authorList>
            <person name="Tamas I."/>
            <person name="Dedysh S.N."/>
            <person name="Liesack W."/>
            <person name="Stott M.B."/>
            <person name="Alam M."/>
            <person name="Murrell J.C."/>
            <person name="Dunfield P.F."/>
        </authorList>
    </citation>
    <scope>NUCLEOTIDE SEQUENCE [LARGE SCALE GENOMIC DNA]</scope>
    <source>
        <strain evidence="8">ATCC 9039 / DSM 1715 / NCIMB 8712</strain>
    </source>
</reference>
<dbReference type="OrthoDB" id="9793626at2"/>
<dbReference type="Pfam" id="PF02826">
    <property type="entry name" value="2-Hacid_dh_C"/>
    <property type="match status" value="1"/>
</dbReference>
<dbReference type="FunFam" id="3.40.50.720:FF:000213">
    <property type="entry name" value="Putative 2-hydroxyacid dehydrogenase"/>
    <property type="match status" value="1"/>
</dbReference>
<dbReference type="EMBL" id="CP001016">
    <property type="protein sequence ID" value="ACB94734.1"/>
    <property type="molecule type" value="Genomic_DNA"/>
</dbReference>
<dbReference type="SUPFAM" id="SSF52283">
    <property type="entry name" value="Formate/glycerate dehydrogenase catalytic domain-like"/>
    <property type="match status" value="1"/>
</dbReference>
<accession>B2IIP1</accession>
<dbReference type="GO" id="GO:0051287">
    <property type="term" value="F:NAD binding"/>
    <property type="evidence" value="ECO:0007669"/>
    <property type="project" value="InterPro"/>
</dbReference>
<dbReference type="InterPro" id="IPR006139">
    <property type="entry name" value="D-isomer_2_OHA_DH_cat_dom"/>
</dbReference>
<dbReference type="CDD" id="cd12156">
    <property type="entry name" value="HPPR"/>
    <property type="match status" value="1"/>
</dbReference>
<dbReference type="HOGENOM" id="CLU_019796_1_2_5"/>
<dbReference type="GO" id="GO:0016618">
    <property type="term" value="F:hydroxypyruvate reductase [NAD(P)H] activity"/>
    <property type="evidence" value="ECO:0007669"/>
    <property type="project" value="TreeGrafter"/>
</dbReference>
<dbReference type="InterPro" id="IPR006140">
    <property type="entry name" value="D-isomer_DH_NAD-bd"/>
</dbReference>
<dbReference type="RefSeq" id="WP_012384091.1">
    <property type="nucleotide sequence ID" value="NC_010581.1"/>
</dbReference>
<reference evidence="8" key="1">
    <citation type="submission" date="2008-03" db="EMBL/GenBank/DDBJ databases">
        <title>Complete sequence of chromosome of Beijerinckia indica subsp. indica ATCC 9039.</title>
        <authorList>
            <consortium name="US DOE Joint Genome Institute"/>
            <person name="Copeland A."/>
            <person name="Lucas S."/>
            <person name="Lapidus A."/>
            <person name="Glavina del Rio T."/>
            <person name="Dalin E."/>
            <person name="Tice H."/>
            <person name="Bruce D."/>
            <person name="Goodwin L."/>
            <person name="Pitluck S."/>
            <person name="LaButti K."/>
            <person name="Schmutz J."/>
            <person name="Larimer F."/>
            <person name="Land M."/>
            <person name="Hauser L."/>
            <person name="Kyrpides N."/>
            <person name="Mikhailova N."/>
            <person name="Dunfield P.F."/>
            <person name="Dedysh S.N."/>
            <person name="Liesack W."/>
            <person name="Saw J.H."/>
            <person name="Alam M."/>
            <person name="Chen Y."/>
            <person name="Murrell J.C."/>
            <person name="Richardson P."/>
        </authorList>
    </citation>
    <scope>NUCLEOTIDE SEQUENCE [LARGE SCALE GENOMIC DNA]</scope>
    <source>
        <strain evidence="8">ATCC 9039 / DSM 1715 / NCIMB 8712</strain>
    </source>
</reference>
<evidence type="ECO:0000256" key="1">
    <source>
        <dbReference type="ARBA" id="ARBA00022857"/>
    </source>
</evidence>
<dbReference type="eggNOG" id="COG1052">
    <property type="taxonomic scope" value="Bacteria"/>
</dbReference>
<dbReference type="PANTHER" id="PTHR10996:SF178">
    <property type="entry name" value="2-HYDROXYACID DEHYDROGENASE YGL185C-RELATED"/>
    <property type="match status" value="1"/>
</dbReference>
<organism evidence="7 8">
    <name type="scientific">Beijerinckia indica subsp. indica (strain ATCC 9039 / DSM 1715 / NCIMB 8712)</name>
    <dbReference type="NCBI Taxonomy" id="395963"/>
    <lineage>
        <taxon>Bacteria</taxon>
        <taxon>Pseudomonadati</taxon>
        <taxon>Pseudomonadota</taxon>
        <taxon>Alphaproteobacteria</taxon>
        <taxon>Hyphomicrobiales</taxon>
        <taxon>Beijerinckiaceae</taxon>
        <taxon>Beijerinckia</taxon>
    </lineage>
</organism>
<keyword evidence="2 4" id="KW-0560">Oxidoreductase</keyword>
<evidence type="ECO:0000259" key="5">
    <source>
        <dbReference type="Pfam" id="PF00389"/>
    </source>
</evidence>
<evidence type="ECO:0000313" key="7">
    <source>
        <dbReference type="EMBL" id="ACB94734.1"/>
    </source>
</evidence>
<dbReference type="PANTHER" id="PTHR10996">
    <property type="entry name" value="2-HYDROXYACID DEHYDROGENASE-RELATED"/>
    <property type="match status" value="1"/>
</dbReference>
<keyword evidence="8" id="KW-1185">Reference proteome</keyword>
<dbReference type="Proteomes" id="UP000001695">
    <property type="component" value="Chromosome"/>
</dbReference>
<evidence type="ECO:0000256" key="4">
    <source>
        <dbReference type="RuleBase" id="RU003719"/>
    </source>
</evidence>
<evidence type="ECO:0000313" key="8">
    <source>
        <dbReference type="Proteomes" id="UP000001695"/>
    </source>
</evidence>
<dbReference type="KEGG" id="bid:Bind_1092"/>
<dbReference type="InterPro" id="IPR050223">
    <property type="entry name" value="D-isomer_2-hydroxyacid_DH"/>
</dbReference>
<dbReference type="GO" id="GO:0005829">
    <property type="term" value="C:cytosol"/>
    <property type="evidence" value="ECO:0007669"/>
    <property type="project" value="TreeGrafter"/>
</dbReference>